<dbReference type="KEGG" id="spha:D3Y57_12910"/>
<dbReference type="InterPro" id="IPR024474">
    <property type="entry name" value="Znf_dom_IS66"/>
</dbReference>
<dbReference type="EMBL" id="CP032829">
    <property type="protein sequence ID" value="AYJ86695.1"/>
    <property type="molecule type" value="Genomic_DNA"/>
</dbReference>
<evidence type="ECO:0000259" key="4">
    <source>
        <dbReference type="Pfam" id="PF13817"/>
    </source>
</evidence>
<dbReference type="InterPro" id="IPR039552">
    <property type="entry name" value="IS66_C"/>
</dbReference>
<feature type="domain" description="Transposase IS66 central" evidence="1">
    <location>
        <begin position="168"/>
        <end position="457"/>
    </location>
</feature>
<feature type="domain" description="Transposase IS66 C-terminal" evidence="4">
    <location>
        <begin position="464"/>
        <end position="502"/>
    </location>
</feature>
<organism evidence="5 9">
    <name type="scientific">Sphingomonas paeninsulae</name>
    <dbReference type="NCBI Taxonomy" id="2319844"/>
    <lineage>
        <taxon>Bacteria</taxon>
        <taxon>Pseudomonadati</taxon>
        <taxon>Pseudomonadota</taxon>
        <taxon>Alphaproteobacteria</taxon>
        <taxon>Sphingomonadales</taxon>
        <taxon>Sphingomonadaceae</taxon>
        <taxon>Sphingomonas</taxon>
    </lineage>
</organism>
<dbReference type="InterPro" id="IPR024463">
    <property type="entry name" value="Transposase_TnpC_homeodom"/>
</dbReference>
<evidence type="ECO:0000313" key="9">
    <source>
        <dbReference type="Proteomes" id="UP000276254"/>
    </source>
</evidence>
<keyword evidence="9" id="KW-1185">Reference proteome</keyword>
<dbReference type="PANTHER" id="PTHR33678:SF1">
    <property type="entry name" value="BLL1576 PROTEIN"/>
    <property type="match status" value="1"/>
</dbReference>
<dbReference type="OrthoDB" id="9800877at2"/>
<dbReference type="KEGG" id="spha:D3Y57_00965"/>
<accession>A0A494TB79</accession>
<dbReference type="AlphaFoldDB" id="A0A494TB79"/>
<dbReference type="Proteomes" id="UP000276254">
    <property type="component" value="Plasmid unnamed1"/>
</dbReference>
<evidence type="ECO:0000313" key="7">
    <source>
        <dbReference type="EMBL" id="AYJ86695.1"/>
    </source>
</evidence>
<geneLocation type="plasmid" evidence="5">
    <name>unnamed2</name>
</geneLocation>
<dbReference type="KEGG" id="spha:D3Y57_03810"/>
<dbReference type="Pfam" id="PF13817">
    <property type="entry name" value="DDE_Tnp_IS66_C"/>
    <property type="match status" value="1"/>
</dbReference>
<feature type="domain" description="Transposase TnpC homeodomain" evidence="3">
    <location>
        <begin position="29"/>
        <end position="101"/>
    </location>
</feature>
<dbReference type="NCBIfam" id="NF033517">
    <property type="entry name" value="transpos_IS66"/>
    <property type="match status" value="1"/>
</dbReference>
<evidence type="ECO:0000259" key="3">
    <source>
        <dbReference type="Pfam" id="PF13007"/>
    </source>
</evidence>
<dbReference type="Pfam" id="PF13007">
    <property type="entry name" value="LZ_Tnp_IS66"/>
    <property type="match status" value="1"/>
</dbReference>
<evidence type="ECO:0000259" key="2">
    <source>
        <dbReference type="Pfam" id="PF13005"/>
    </source>
</evidence>
<dbReference type="EMBL" id="CP032828">
    <property type="protein sequence ID" value="AYJ85165.1"/>
    <property type="molecule type" value="Genomic_DNA"/>
</dbReference>
<dbReference type="InterPro" id="IPR004291">
    <property type="entry name" value="Transposase_IS66_central"/>
</dbReference>
<proteinExistence type="predicted"/>
<dbReference type="EMBL" id="CP032827">
    <property type="protein sequence ID" value="AYJ84692.1"/>
    <property type="molecule type" value="Genomic_DNA"/>
</dbReference>
<geneLocation type="plasmid" evidence="6">
    <name>unnamed1</name>
</geneLocation>
<dbReference type="Pfam" id="PF03050">
    <property type="entry name" value="DDE_Tnp_IS66"/>
    <property type="match status" value="1"/>
</dbReference>
<dbReference type="InterPro" id="IPR052344">
    <property type="entry name" value="Transposase-related"/>
</dbReference>
<gene>
    <name evidence="5" type="ORF">D3Y57_00965</name>
    <name evidence="6" type="ORF">D3Y57_03810</name>
    <name evidence="7" type="ORF">D3Y57_12910</name>
    <name evidence="8" type="ORF">D3Y57_19705</name>
</gene>
<protein>
    <submittedName>
        <fullName evidence="5">IS66 family transposase</fullName>
    </submittedName>
</protein>
<dbReference type="PANTHER" id="PTHR33678">
    <property type="entry name" value="BLL1576 PROTEIN"/>
    <property type="match status" value="1"/>
</dbReference>
<name>A0A494TB79_SPHPE</name>
<evidence type="ECO:0000313" key="6">
    <source>
        <dbReference type="EMBL" id="AYJ85165.1"/>
    </source>
</evidence>
<dbReference type="EMBL" id="CP032829">
    <property type="protein sequence ID" value="AYJ87745.1"/>
    <property type="molecule type" value="Genomic_DNA"/>
</dbReference>
<dbReference type="KEGG" id="spha:D3Y57_19705"/>
<dbReference type="Proteomes" id="UP000276254">
    <property type="component" value="Plasmid unnamed2"/>
</dbReference>
<dbReference type="Proteomes" id="UP000276254">
    <property type="component" value="Chromosome"/>
</dbReference>
<reference evidence="5 9" key="1">
    <citation type="submission" date="2018-09" db="EMBL/GenBank/DDBJ databases">
        <title>Sphingomonas peninsula sp. nov., isolated from fildes peninsula, Antarctic soil.</title>
        <authorList>
            <person name="Yingchao G."/>
        </authorList>
    </citation>
    <scope>NUCLEOTIDE SEQUENCE [LARGE SCALE GENOMIC DNA]</scope>
    <source>
        <strain evidence="5 9">YZ-8</strain>
        <plasmid evidence="6 9">unnamed1</plasmid>
        <plasmid evidence="5 9">unnamed2</plasmid>
    </source>
</reference>
<keyword evidence="5" id="KW-0614">Plasmid</keyword>
<dbReference type="RefSeq" id="WP_121150510.1">
    <property type="nucleotide sequence ID" value="NZ_CP032827.1"/>
</dbReference>
<evidence type="ECO:0000313" key="8">
    <source>
        <dbReference type="EMBL" id="AYJ87745.1"/>
    </source>
</evidence>
<sequence length="520" mass="57065">MSASEADLPDDVVVLKAMVIAGLEREARMQHLLDQLKRATFGKRSEKLSADQLALALEDIEVAQAELLALAEQSPVGPKAEKKRKETTERASLPAHLPRIREVIMPVETECPCCGGALHCIDEDVASRLDVIPVRYRVIVTVRPKMACRTCSDGVFQAPAPKHVVPGGLPTEALLADVIVRKYADHGPFYRQAQALRRQGIQIDRGTMCNWSGRSAAWLGRITRRMKAELLSGDRLFVDETTARVLAPGTGKTKTGYLWAIARDDRAHGGTDPPAVVYSYMPGRGKVWAAQLLGSYHGIVQCDGYGAYKHIEASDRAGGAGKLAFCWAHVRRGFFDATKGGNAPVADEALRQIARLYAIEAKIRGSDHEHRRAIRRAESAPLVTAMKLWMKDMLPRLPRGSGTAGAIGYALNHWNGLNRFLDDGRIELDNNTVERSMRPIALQRKNALFAGHDLGAENWAIIASLVETCKLNAIDPQAYLTDVLGRIIHRSDGDPIDDLLPYNWTDSRTANLPNVTAQAA</sequence>
<feature type="domain" description="Transposase IS66 zinc-finger binding" evidence="2">
    <location>
        <begin position="108"/>
        <end position="151"/>
    </location>
</feature>
<evidence type="ECO:0000313" key="5">
    <source>
        <dbReference type="EMBL" id="AYJ84692.1"/>
    </source>
</evidence>
<dbReference type="Pfam" id="PF13005">
    <property type="entry name" value="zf-IS66"/>
    <property type="match status" value="1"/>
</dbReference>
<evidence type="ECO:0000259" key="1">
    <source>
        <dbReference type="Pfam" id="PF03050"/>
    </source>
</evidence>